<name>A0A9X2AAJ3_9FLAO</name>
<dbReference type="RefSeq" id="WP_240712722.1">
    <property type="nucleotide sequence ID" value="NZ_JAKVTV010000001.1"/>
</dbReference>
<keyword evidence="2" id="KW-1185">Reference proteome</keyword>
<comment type="caution">
    <text evidence="1">The sequence shown here is derived from an EMBL/GenBank/DDBJ whole genome shotgun (WGS) entry which is preliminary data.</text>
</comment>
<evidence type="ECO:0000313" key="1">
    <source>
        <dbReference type="EMBL" id="MCH4822597.1"/>
    </source>
</evidence>
<proteinExistence type="predicted"/>
<reference evidence="1" key="1">
    <citation type="submission" date="2022-03" db="EMBL/GenBank/DDBJ databases">
        <title>Gramella crocea sp. nov., isolated from activated sludge of a seafood processing plant.</title>
        <authorList>
            <person name="Zhang X."/>
        </authorList>
    </citation>
    <scope>NUCLEOTIDE SEQUENCE</scope>
    <source>
        <strain evidence="1">YJ019</strain>
    </source>
</reference>
<evidence type="ECO:0000313" key="2">
    <source>
        <dbReference type="Proteomes" id="UP001139226"/>
    </source>
</evidence>
<dbReference type="EMBL" id="JAKVTV010000001">
    <property type="protein sequence ID" value="MCH4822597.1"/>
    <property type="molecule type" value="Genomic_DNA"/>
</dbReference>
<dbReference type="AlphaFoldDB" id="A0A9X2AAJ3"/>
<dbReference type="Proteomes" id="UP001139226">
    <property type="component" value="Unassembled WGS sequence"/>
</dbReference>
<evidence type="ECO:0008006" key="3">
    <source>
        <dbReference type="Google" id="ProtNLM"/>
    </source>
</evidence>
<organism evidence="1 2">
    <name type="scientific">Christiangramia lutea</name>
    <dbReference type="NCBI Taxonomy" id="1607951"/>
    <lineage>
        <taxon>Bacteria</taxon>
        <taxon>Pseudomonadati</taxon>
        <taxon>Bacteroidota</taxon>
        <taxon>Flavobacteriia</taxon>
        <taxon>Flavobacteriales</taxon>
        <taxon>Flavobacteriaceae</taxon>
        <taxon>Christiangramia</taxon>
    </lineage>
</organism>
<accession>A0A9X2AAJ3</accession>
<gene>
    <name evidence="1" type="ORF">ML462_05375</name>
</gene>
<sequence length="206" mass="22992">MLRKWVLIFGILMAGSSYGQKDTREIIDAAKIEKINIDTDEVYLITIITTNSSEIRISTHSEGEYFNEIFLRTRVGEQQLEIFSEYPERLTGGFDKLSAHKVFSLEIFLEIPIGMEINVNSNIASLKASGDYKAIYANLKQGYCDLKNYTGNAVINTYTGNILVETSSGLIEAKSRNGSVVIPDFIPGRNPIKLNSIDGDIKVIKN</sequence>
<protein>
    <recommendedName>
        <fullName evidence="3">Adhesin domain-containing protein</fullName>
    </recommendedName>
</protein>